<accession>A0A2G3E148</accession>
<name>A0A2G3E148_9FIRM</name>
<evidence type="ECO:0000313" key="1">
    <source>
        <dbReference type="EMBL" id="PHU37017.1"/>
    </source>
</evidence>
<protein>
    <submittedName>
        <fullName evidence="1">Uncharacterized protein</fullName>
    </submittedName>
</protein>
<keyword evidence="2" id="KW-1185">Reference proteome</keyword>
<proteinExistence type="predicted"/>
<dbReference type="RefSeq" id="WP_099386589.1">
    <property type="nucleotide sequence ID" value="NZ_JANSWH010000074.1"/>
</dbReference>
<dbReference type="AlphaFoldDB" id="A0A2G3E148"/>
<sequence length="97" mass="11825">MDKTKRGGQIVIECPSTIFHLYVNNQEEISKIDIFMRNIRSVKRLGINDIYNWCNRQNIAYKTTFHYHKESSIWRNMQSYYHYSRQKLKYRAKLSTI</sequence>
<dbReference type="Proteomes" id="UP000224563">
    <property type="component" value="Unassembled WGS sequence"/>
</dbReference>
<organism evidence="1 2">
    <name type="scientific">Agathobacter ruminis</name>
    <dbReference type="NCBI Taxonomy" id="1712665"/>
    <lineage>
        <taxon>Bacteria</taxon>
        <taxon>Bacillati</taxon>
        <taxon>Bacillota</taxon>
        <taxon>Clostridia</taxon>
        <taxon>Lachnospirales</taxon>
        <taxon>Lachnospiraceae</taxon>
        <taxon>Agathobacter</taxon>
    </lineage>
</organism>
<reference evidence="1 2" key="2">
    <citation type="submission" date="2017-10" db="EMBL/GenBank/DDBJ databases">
        <authorList>
            <person name="Banno H."/>
            <person name="Chua N.-H."/>
        </authorList>
    </citation>
    <scope>NUCLEOTIDE SEQUENCE [LARGE SCALE GENOMIC DNA]</scope>
    <source>
        <strain evidence="1 2">JK623</strain>
    </source>
</reference>
<evidence type="ECO:0000313" key="2">
    <source>
        <dbReference type="Proteomes" id="UP000224563"/>
    </source>
</evidence>
<reference evidence="1 2" key="1">
    <citation type="submission" date="2017-10" db="EMBL/GenBank/DDBJ databases">
        <title>Resolving the taxonomy of Roseburia spp., Eubacterium rectale and Agathobacter spp. through phylogenomic analysis.</title>
        <authorList>
            <person name="Sheridan P.O."/>
            <person name="Walker A.W."/>
            <person name="Duncan S.H."/>
            <person name="Scott K.P."/>
            <person name="Toole P.W.O."/>
            <person name="Luis P."/>
            <person name="Flint H.J."/>
        </authorList>
    </citation>
    <scope>NUCLEOTIDE SEQUENCE [LARGE SCALE GENOMIC DNA]</scope>
    <source>
        <strain evidence="1 2">JK623</strain>
    </source>
</reference>
<dbReference type="EMBL" id="PDYG01000087">
    <property type="protein sequence ID" value="PHU37017.1"/>
    <property type="molecule type" value="Genomic_DNA"/>
</dbReference>
<gene>
    <name evidence="1" type="ORF">CSX02_09995</name>
</gene>
<comment type="caution">
    <text evidence="1">The sequence shown here is derived from an EMBL/GenBank/DDBJ whole genome shotgun (WGS) entry which is preliminary data.</text>
</comment>